<accession>A0A0M3JGI3</accession>
<keyword evidence="1" id="KW-0732">Signal</keyword>
<dbReference type="EMBL" id="UYRR01014269">
    <property type="protein sequence ID" value="VDK27180.1"/>
    <property type="molecule type" value="Genomic_DNA"/>
</dbReference>
<reference evidence="2 3" key="2">
    <citation type="submission" date="2018-11" db="EMBL/GenBank/DDBJ databases">
        <authorList>
            <consortium name="Pathogen Informatics"/>
        </authorList>
    </citation>
    <scope>NUCLEOTIDE SEQUENCE [LARGE SCALE GENOMIC DNA]</scope>
</reference>
<name>A0A0M3JGI3_ANISI</name>
<dbReference type="Proteomes" id="UP000267096">
    <property type="component" value="Unassembled WGS sequence"/>
</dbReference>
<organism evidence="4">
    <name type="scientific">Anisakis simplex</name>
    <name type="common">Herring worm</name>
    <dbReference type="NCBI Taxonomy" id="6269"/>
    <lineage>
        <taxon>Eukaryota</taxon>
        <taxon>Metazoa</taxon>
        <taxon>Ecdysozoa</taxon>
        <taxon>Nematoda</taxon>
        <taxon>Chromadorea</taxon>
        <taxon>Rhabditida</taxon>
        <taxon>Spirurina</taxon>
        <taxon>Ascaridomorpha</taxon>
        <taxon>Ascaridoidea</taxon>
        <taxon>Anisakidae</taxon>
        <taxon>Anisakis</taxon>
        <taxon>Anisakis simplex complex</taxon>
    </lineage>
</organism>
<evidence type="ECO:0000313" key="3">
    <source>
        <dbReference type="Proteomes" id="UP000267096"/>
    </source>
</evidence>
<evidence type="ECO:0000256" key="1">
    <source>
        <dbReference type="SAM" id="SignalP"/>
    </source>
</evidence>
<evidence type="ECO:0000313" key="4">
    <source>
        <dbReference type="WBParaSite" id="ASIM_0000673801-mRNA-1"/>
    </source>
</evidence>
<dbReference type="WBParaSite" id="ASIM_0000673801-mRNA-1">
    <property type="protein sequence ID" value="ASIM_0000673801-mRNA-1"/>
    <property type="gene ID" value="ASIM_0000673801"/>
</dbReference>
<evidence type="ECO:0000313" key="2">
    <source>
        <dbReference type="EMBL" id="VDK27180.1"/>
    </source>
</evidence>
<protein>
    <submittedName>
        <fullName evidence="2 4">Uncharacterized protein</fullName>
    </submittedName>
</protein>
<proteinExistence type="predicted"/>
<reference evidence="4" key="1">
    <citation type="submission" date="2017-02" db="UniProtKB">
        <authorList>
            <consortium name="WormBaseParasite"/>
        </authorList>
    </citation>
    <scope>IDENTIFICATION</scope>
</reference>
<sequence>MAYCQFSNVVTILWLTLFLHGSPLVGACLATIPGTPAITTTTVAPVCCPAITVKEPPRIRAPIGTPGGGLDNCASLKREPGAGTCPEDAKFTCLKAGGTTVIVSSLSSH</sequence>
<feature type="signal peptide" evidence="1">
    <location>
        <begin position="1"/>
        <end position="27"/>
    </location>
</feature>
<dbReference type="AlphaFoldDB" id="A0A0M3JGI3"/>
<gene>
    <name evidence="2" type="ORF">ASIM_LOCUS6514</name>
</gene>
<feature type="chain" id="PRO_5043120889" evidence="1">
    <location>
        <begin position="28"/>
        <end position="109"/>
    </location>
</feature>
<keyword evidence="3" id="KW-1185">Reference proteome</keyword>